<protein>
    <submittedName>
        <fullName evidence="2">Uncharacterized protein</fullName>
    </submittedName>
</protein>
<evidence type="ECO:0000256" key="1">
    <source>
        <dbReference type="SAM" id="MobiDB-lite"/>
    </source>
</evidence>
<sequence>MRREGHQHGIVRIYRILPPPLNSRMVNSPTSVLLTKMTSKPTRAHRRIGSGQVHWIRSNDNPQSSYKLPTCWIITGPRSVLNLNCLPDLNGTGDENERDKGVAEVETMERENGHNSDKEDGGSHDDDESMSFYDVGMMMMEHVLDNDDEEDCWCKVRKRKNVDHFFFCIFQ</sequence>
<dbReference type="PANTHER" id="PTHR34278">
    <property type="entry name" value="PROTEIN THI031, PUTATIVE-RELATED"/>
    <property type="match status" value="1"/>
</dbReference>
<dbReference type="PANTHER" id="PTHR34278:SF15">
    <property type="entry name" value="HOP-INTERACTING PROTEIN"/>
    <property type="match status" value="1"/>
</dbReference>
<proteinExistence type="predicted"/>
<keyword evidence="3" id="KW-1185">Reference proteome</keyword>
<gene>
    <name evidence="2" type="ORF">ERUC_LOCUS31852</name>
</gene>
<organism evidence="2 3">
    <name type="scientific">Eruca vesicaria subsp. sativa</name>
    <name type="common">Garden rocket</name>
    <name type="synonym">Eruca sativa</name>
    <dbReference type="NCBI Taxonomy" id="29727"/>
    <lineage>
        <taxon>Eukaryota</taxon>
        <taxon>Viridiplantae</taxon>
        <taxon>Streptophyta</taxon>
        <taxon>Embryophyta</taxon>
        <taxon>Tracheophyta</taxon>
        <taxon>Spermatophyta</taxon>
        <taxon>Magnoliopsida</taxon>
        <taxon>eudicotyledons</taxon>
        <taxon>Gunneridae</taxon>
        <taxon>Pentapetalae</taxon>
        <taxon>rosids</taxon>
        <taxon>malvids</taxon>
        <taxon>Brassicales</taxon>
        <taxon>Brassicaceae</taxon>
        <taxon>Brassiceae</taxon>
        <taxon>Eruca</taxon>
    </lineage>
</organism>
<dbReference type="EMBL" id="CAKOAT010442932">
    <property type="protein sequence ID" value="CAH8373412.1"/>
    <property type="molecule type" value="Genomic_DNA"/>
</dbReference>
<evidence type="ECO:0000313" key="2">
    <source>
        <dbReference type="EMBL" id="CAH8373412.1"/>
    </source>
</evidence>
<dbReference type="AlphaFoldDB" id="A0ABC8L6Y7"/>
<name>A0ABC8L6Y7_ERUVS</name>
<feature type="region of interest" description="Disordered" evidence="1">
    <location>
        <begin position="106"/>
        <end position="130"/>
    </location>
</feature>
<comment type="caution">
    <text evidence="2">The sequence shown here is derived from an EMBL/GenBank/DDBJ whole genome shotgun (WGS) entry which is preliminary data.</text>
</comment>
<feature type="compositionally biased region" description="Basic and acidic residues" evidence="1">
    <location>
        <begin position="106"/>
        <end position="124"/>
    </location>
</feature>
<reference evidence="2 3" key="1">
    <citation type="submission" date="2022-03" db="EMBL/GenBank/DDBJ databases">
        <authorList>
            <person name="Macdonald S."/>
            <person name="Ahmed S."/>
            <person name="Newling K."/>
        </authorList>
    </citation>
    <scope>NUCLEOTIDE SEQUENCE [LARGE SCALE GENOMIC DNA]</scope>
</reference>
<dbReference type="Proteomes" id="UP001642260">
    <property type="component" value="Unassembled WGS sequence"/>
</dbReference>
<evidence type="ECO:0000313" key="3">
    <source>
        <dbReference type="Proteomes" id="UP001642260"/>
    </source>
</evidence>
<accession>A0ABC8L6Y7</accession>